<dbReference type="KEGG" id="yti:FNA67_11600"/>
<proteinExistence type="inferred from homology"/>
<dbReference type="Proteomes" id="UP000321062">
    <property type="component" value="Chromosome"/>
</dbReference>
<keyword evidence="2 3" id="KW-0186">Copper</keyword>
<feature type="binding site" evidence="3">
    <location>
        <position position="74"/>
    </location>
    <ligand>
        <name>Cu cation</name>
        <dbReference type="ChEBI" id="CHEBI:23378"/>
    </ligand>
</feature>
<keyword evidence="5" id="KW-0812">Transmembrane</keyword>
<dbReference type="AlphaFoldDB" id="A0A5B9DQD5"/>
<feature type="transmembrane region" description="Helical" evidence="5">
    <location>
        <begin position="12"/>
        <end position="30"/>
    </location>
</feature>
<sequence length="199" mass="21368">MMAAHLRTARIVLWVAVVVVAAVATGLYALGTRSPALASLGDGDYQLQTAAGEAFNRDSFNGHPSALFFGFTHCPDVCPTTLAEMTAWFETLGEEARDLKAYFVSVDPERDTPEVVGAYVAWTGHVTAVTGSRSEIDKAIKAWGVFAKRIATEDGSYTMDHTASVFLLDRQGNFTGTIAYREDAATAVAKLRKLIAADS</sequence>
<keyword evidence="3" id="KW-0479">Metal-binding</keyword>
<feature type="domain" description="Thioredoxin" evidence="6">
    <location>
        <begin position="28"/>
        <end position="199"/>
    </location>
</feature>
<accession>A0A5B9DQD5</accession>
<dbReference type="EMBL" id="CP041690">
    <property type="protein sequence ID" value="QEE20778.1"/>
    <property type="molecule type" value="Genomic_DNA"/>
</dbReference>
<dbReference type="InterPro" id="IPR013766">
    <property type="entry name" value="Thioredoxin_domain"/>
</dbReference>
<keyword evidence="4" id="KW-1015">Disulfide bond</keyword>
<dbReference type="Pfam" id="PF02630">
    <property type="entry name" value="SCO1-SenC"/>
    <property type="match status" value="1"/>
</dbReference>
<organism evidence="7 8">
    <name type="scientific">Paradevosia tibetensis</name>
    <dbReference type="NCBI Taxonomy" id="1447062"/>
    <lineage>
        <taxon>Bacteria</taxon>
        <taxon>Pseudomonadati</taxon>
        <taxon>Pseudomonadota</taxon>
        <taxon>Alphaproteobacteria</taxon>
        <taxon>Hyphomicrobiales</taxon>
        <taxon>Devosiaceae</taxon>
        <taxon>Paradevosia</taxon>
    </lineage>
</organism>
<protein>
    <submittedName>
        <fullName evidence="7">SCO family protein</fullName>
    </submittedName>
</protein>
<evidence type="ECO:0000313" key="7">
    <source>
        <dbReference type="EMBL" id="QEE20778.1"/>
    </source>
</evidence>
<gene>
    <name evidence="7" type="ORF">FNA67_11600</name>
</gene>
<feature type="binding site" evidence="3">
    <location>
        <position position="78"/>
    </location>
    <ligand>
        <name>Cu cation</name>
        <dbReference type="ChEBI" id="CHEBI:23378"/>
    </ligand>
</feature>
<dbReference type="Gene3D" id="3.40.30.10">
    <property type="entry name" value="Glutaredoxin"/>
    <property type="match status" value="1"/>
</dbReference>
<dbReference type="PANTHER" id="PTHR12151:SF25">
    <property type="entry name" value="LINALOOL DEHYDRATASE_ISOMERASE DOMAIN-CONTAINING PROTEIN"/>
    <property type="match status" value="1"/>
</dbReference>
<evidence type="ECO:0000256" key="1">
    <source>
        <dbReference type="ARBA" id="ARBA00010996"/>
    </source>
</evidence>
<evidence type="ECO:0000256" key="4">
    <source>
        <dbReference type="PIRSR" id="PIRSR603782-2"/>
    </source>
</evidence>
<dbReference type="InterPro" id="IPR036249">
    <property type="entry name" value="Thioredoxin-like_sf"/>
</dbReference>
<reference evidence="7 8" key="1">
    <citation type="journal article" date="2015" name="Int. J. Syst. Evol. Microbiol.">
        <title>Youhaiella tibetensis gen. nov., sp. nov., isolated from subsurface sediment.</title>
        <authorList>
            <person name="Wang Y.X."/>
            <person name="Huang F.Q."/>
            <person name="Nogi Y."/>
            <person name="Pang S.J."/>
            <person name="Wang P.K."/>
            <person name="Lv J."/>
        </authorList>
    </citation>
    <scope>NUCLEOTIDE SEQUENCE [LARGE SCALE GENOMIC DNA]</scope>
    <source>
        <strain evidence="8">fig4</strain>
    </source>
</reference>
<evidence type="ECO:0000256" key="5">
    <source>
        <dbReference type="SAM" id="Phobius"/>
    </source>
</evidence>
<evidence type="ECO:0000256" key="3">
    <source>
        <dbReference type="PIRSR" id="PIRSR603782-1"/>
    </source>
</evidence>
<dbReference type="CDD" id="cd02968">
    <property type="entry name" value="SCO"/>
    <property type="match status" value="1"/>
</dbReference>
<comment type="similarity">
    <text evidence="1">Belongs to the SCO1/2 family.</text>
</comment>
<evidence type="ECO:0000256" key="2">
    <source>
        <dbReference type="ARBA" id="ARBA00023008"/>
    </source>
</evidence>
<evidence type="ECO:0000259" key="6">
    <source>
        <dbReference type="PROSITE" id="PS51352"/>
    </source>
</evidence>
<keyword evidence="5" id="KW-0472">Membrane</keyword>
<dbReference type="OrthoDB" id="9790194at2"/>
<dbReference type="PROSITE" id="PS51352">
    <property type="entry name" value="THIOREDOXIN_2"/>
    <property type="match status" value="1"/>
</dbReference>
<keyword evidence="5" id="KW-1133">Transmembrane helix</keyword>
<keyword evidence="8" id="KW-1185">Reference proteome</keyword>
<dbReference type="InterPro" id="IPR003782">
    <property type="entry name" value="SCO1/SenC"/>
</dbReference>
<feature type="binding site" evidence="3">
    <location>
        <position position="161"/>
    </location>
    <ligand>
        <name>Cu cation</name>
        <dbReference type="ChEBI" id="CHEBI:23378"/>
    </ligand>
</feature>
<dbReference type="PANTHER" id="PTHR12151">
    <property type="entry name" value="ELECTRON TRANSPORT PROTIN SCO1/SENC FAMILY MEMBER"/>
    <property type="match status" value="1"/>
</dbReference>
<evidence type="ECO:0000313" key="8">
    <source>
        <dbReference type="Proteomes" id="UP000321062"/>
    </source>
</evidence>
<dbReference type="SUPFAM" id="SSF52833">
    <property type="entry name" value="Thioredoxin-like"/>
    <property type="match status" value="1"/>
</dbReference>
<name>A0A5B9DQD5_9HYPH</name>
<dbReference type="GO" id="GO:0046872">
    <property type="term" value="F:metal ion binding"/>
    <property type="evidence" value="ECO:0007669"/>
    <property type="project" value="UniProtKB-KW"/>
</dbReference>
<feature type="disulfide bond" description="Redox-active" evidence="4">
    <location>
        <begin position="74"/>
        <end position="78"/>
    </location>
</feature>